<sequence>MKFLRLLKCASVAGRCLRPPMAVAEAQISILKSCSPALAAVLNEPGEDDMLELETTGDTARCPPATCRFFSASAAGSITQFITF</sequence>
<gene>
    <name evidence="1" type="ORF">EYF80_027455</name>
</gene>
<organism evidence="1 2">
    <name type="scientific">Liparis tanakae</name>
    <name type="common">Tanaka's snailfish</name>
    <dbReference type="NCBI Taxonomy" id="230148"/>
    <lineage>
        <taxon>Eukaryota</taxon>
        <taxon>Metazoa</taxon>
        <taxon>Chordata</taxon>
        <taxon>Craniata</taxon>
        <taxon>Vertebrata</taxon>
        <taxon>Euteleostomi</taxon>
        <taxon>Actinopterygii</taxon>
        <taxon>Neopterygii</taxon>
        <taxon>Teleostei</taxon>
        <taxon>Neoteleostei</taxon>
        <taxon>Acanthomorphata</taxon>
        <taxon>Eupercaria</taxon>
        <taxon>Perciformes</taxon>
        <taxon>Cottioidei</taxon>
        <taxon>Cottales</taxon>
        <taxon>Liparidae</taxon>
        <taxon>Liparis</taxon>
    </lineage>
</organism>
<dbReference type="Proteomes" id="UP000314294">
    <property type="component" value="Unassembled WGS sequence"/>
</dbReference>
<proteinExistence type="predicted"/>
<protein>
    <submittedName>
        <fullName evidence="1">Uncharacterized protein</fullName>
    </submittedName>
</protein>
<accession>A0A4Z2H8Y4</accession>
<keyword evidence="2" id="KW-1185">Reference proteome</keyword>
<comment type="caution">
    <text evidence="1">The sequence shown here is derived from an EMBL/GenBank/DDBJ whole genome shotgun (WGS) entry which is preliminary data.</text>
</comment>
<evidence type="ECO:0000313" key="2">
    <source>
        <dbReference type="Proteomes" id="UP000314294"/>
    </source>
</evidence>
<evidence type="ECO:0000313" key="1">
    <source>
        <dbReference type="EMBL" id="TNN62338.1"/>
    </source>
</evidence>
<reference evidence="1 2" key="1">
    <citation type="submission" date="2019-03" db="EMBL/GenBank/DDBJ databases">
        <title>First draft genome of Liparis tanakae, snailfish: a comprehensive survey of snailfish specific genes.</title>
        <authorList>
            <person name="Kim W."/>
            <person name="Song I."/>
            <person name="Jeong J.-H."/>
            <person name="Kim D."/>
            <person name="Kim S."/>
            <person name="Ryu S."/>
            <person name="Song J.Y."/>
            <person name="Lee S.K."/>
        </authorList>
    </citation>
    <scope>NUCLEOTIDE SEQUENCE [LARGE SCALE GENOMIC DNA]</scope>
    <source>
        <tissue evidence="1">Muscle</tissue>
    </source>
</reference>
<dbReference type="AlphaFoldDB" id="A0A4Z2H8Y4"/>
<name>A0A4Z2H8Y4_9TELE</name>
<dbReference type="EMBL" id="SRLO01000296">
    <property type="protein sequence ID" value="TNN62338.1"/>
    <property type="molecule type" value="Genomic_DNA"/>
</dbReference>